<organism evidence="2 3">
    <name type="scientific">Stichopus japonicus</name>
    <name type="common">Sea cucumber</name>
    <dbReference type="NCBI Taxonomy" id="307972"/>
    <lineage>
        <taxon>Eukaryota</taxon>
        <taxon>Metazoa</taxon>
        <taxon>Echinodermata</taxon>
        <taxon>Eleutherozoa</taxon>
        <taxon>Echinozoa</taxon>
        <taxon>Holothuroidea</taxon>
        <taxon>Aspidochirotacea</taxon>
        <taxon>Aspidochirotida</taxon>
        <taxon>Stichopodidae</taxon>
        <taxon>Apostichopus</taxon>
    </lineage>
</organism>
<feature type="compositionally biased region" description="Basic and acidic residues" evidence="1">
    <location>
        <begin position="110"/>
        <end position="162"/>
    </location>
</feature>
<feature type="compositionally biased region" description="Low complexity" evidence="1">
    <location>
        <begin position="249"/>
        <end position="308"/>
    </location>
</feature>
<proteinExistence type="predicted"/>
<comment type="caution">
    <text evidence="2">The sequence shown here is derived from an EMBL/GenBank/DDBJ whole genome shotgun (WGS) entry which is preliminary data.</text>
</comment>
<feature type="compositionally biased region" description="Polar residues" evidence="1">
    <location>
        <begin position="195"/>
        <end position="218"/>
    </location>
</feature>
<reference evidence="2 3" key="1">
    <citation type="journal article" date="2017" name="PLoS Biol.">
        <title>The sea cucumber genome provides insights into morphological evolution and visceral regeneration.</title>
        <authorList>
            <person name="Zhang X."/>
            <person name="Sun L."/>
            <person name="Yuan J."/>
            <person name="Sun Y."/>
            <person name="Gao Y."/>
            <person name="Zhang L."/>
            <person name="Li S."/>
            <person name="Dai H."/>
            <person name="Hamel J.F."/>
            <person name="Liu C."/>
            <person name="Yu Y."/>
            <person name="Liu S."/>
            <person name="Lin W."/>
            <person name="Guo K."/>
            <person name="Jin S."/>
            <person name="Xu P."/>
            <person name="Storey K.B."/>
            <person name="Huan P."/>
            <person name="Zhang T."/>
            <person name="Zhou Y."/>
            <person name="Zhang J."/>
            <person name="Lin C."/>
            <person name="Li X."/>
            <person name="Xing L."/>
            <person name="Huo D."/>
            <person name="Sun M."/>
            <person name="Wang L."/>
            <person name="Mercier A."/>
            <person name="Li F."/>
            <person name="Yang H."/>
            <person name="Xiang J."/>
        </authorList>
    </citation>
    <scope>NUCLEOTIDE SEQUENCE [LARGE SCALE GENOMIC DNA]</scope>
    <source>
        <strain evidence="2">Shaxun</strain>
        <tissue evidence="2">Muscle</tissue>
    </source>
</reference>
<feature type="compositionally biased region" description="Polar residues" evidence="1">
    <location>
        <begin position="78"/>
        <end position="92"/>
    </location>
</feature>
<feature type="region of interest" description="Disordered" evidence="1">
    <location>
        <begin position="1"/>
        <end position="218"/>
    </location>
</feature>
<evidence type="ECO:0000313" key="3">
    <source>
        <dbReference type="Proteomes" id="UP000230750"/>
    </source>
</evidence>
<name>A0A2G8L4V2_STIJA</name>
<feature type="compositionally biased region" description="Basic and acidic residues" evidence="1">
    <location>
        <begin position="312"/>
        <end position="321"/>
    </location>
</feature>
<accession>A0A2G8L4V2</accession>
<evidence type="ECO:0000313" key="2">
    <source>
        <dbReference type="EMBL" id="PIK55268.1"/>
    </source>
</evidence>
<feature type="compositionally biased region" description="Basic and acidic residues" evidence="1">
    <location>
        <begin position="33"/>
        <end position="45"/>
    </location>
</feature>
<protein>
    <submittedName>
        <fullName evidence="2">Uncharacterized protein</fullName>
    </submittedName>
</protein>
<dbReference type="Proteomes" id="UP000230750">
    <property type="component" value="Unassembled WGS sequence"/>
</dbReference>
<feature type="compositionally biased region" description="Polar residues" evidence="1">
    <location>
        <begin position="163"/>
        <end position="180"/>
    </location>
</feature>
<sequence>MSSGDGSTRRSRRTPSTPSRYGKDFIMETSVTVKKEVTEATDAPRKSPRGSSTSDHIAPVKTVSHKQNTPRQSKGIVTRTTRNTSKRASNSVEELPEDGLSGKKKRKPTKAAEDKKITAESEKSVDNVDTEQDRGDTITDVSKGSDGKPSDGDNEVKSDINKKSVQNQGFSSTSSSPSKNQESEERIEVQPSAEDISTSQEHTTKVINTPGGSQPVVLQSTSSVFKELKQAVVASKAMSGESGGKKKSTTVPVKSVQPSSPGKSSPAKVKSVGKSSVQPSSPGKSSPAKVKSVGKSSVQPSSPGKSSPAKVKSVEVPKSKDSSAPASPKPTTPIKRVHINIIRSNQAGHVGIIAGQGTKQNPEVKREVNILPLGKAKATTSNERSKAMIVTTDMLSNIRVKGRTMSTQTSHNDLQVAMYINKNVINNCAHKVLKVSRDKITKPNFRTANTSQMMKHSQTKSEFSDMNFTILEAIGKEEEMVNNNSLSFVGEESSDVDKKIQWMLFGQDLESAMTDCQGGIPSNVVGKGDSKGGKKPQNAKISIESWSLALTVLNPNV</sequence>
<dbReference type="AlphaFoldDB" id="A0A2G8L4V2"/>
<dbReference type="OrthoDB" id="10648980at2759"/>
<evidence type="ECO:0000256" key="1">
    <source>
        <dbReference type="SAM" id="MobiDB-lite"/>
    </source>
</evidence>
<keyword evidence="3" id="KW-1185">Reference proteome</keyword>
<gene>
    <name evidence="2" type="ORF">BSL78_07864</name>
</gene>
<feature type="region of interest" description="Disordered" evidence="1">
    <location>
        <begin position="234"/>
        <end position="332"/>
    </location>
</feature>
<dbReference type="EMBL" id="MRZV01000222">
    <property type="protein sequence ID" value="PIK55268.1"/>
    <property type="molecule type" value="Genomic_DNA"/>
</dbReference>